<proteinExistence type="predicted"/>
<dbReference type="AlphaFoldDB" id="A0ABD1P1Z0"/>
<name>A0ABD1P1Z0_9LAMI</name>
<dbReference type="EMBL" id="JBFOLK010000042">
    <property type="protein sequence ID" value="KAL2457881.1"/>
    <property type="molecule type" value="Genomic_DNA"/>
</dbReference>
<protein>
    <submittedName>
        <fullName evidence="1">Uncharacterized protein</fullName>
    </submittedName>
</protein>
<accession>A0ABD1P1Z0</accession>
<sequence length="126" mass="14399">MAGRTRGRPVIDHQDELILEADSEEKIPLVVEIPPSETMQTQEMTSTSRNSIPANWENILNEKVDEAIARRKNRGRPISIKEDSFTEEVMNVALPPKFKEPTGDFDSTTDPIDHLRLFQDRVRLNS</sequence>
<keyword evidence="2" id="KW-1185">Reference proteome</keyword>
<evidence type="ECO:0000313" key="1">
    <source>
        <dbReference type="EMBL" id="KAL2457881.1"/>
    </source>
</evidence>
<gene>
    <name evidence="1" type="ORF">Adt_46176</name>
</gene>
<organism evidence="1 2">
    <name type="scientific">Abeliophyllum distichum</name>
    <dbReference type="NCBI Taxonomy" id="126358"/>
    <lineage>
        <taxon>Eukaryota</taxon>
        <taxon>Viridiplantae</taxon>
        <taxon>Streptophyta</taxon>
        <taxon>Embryophyta</taxon>
        <taxon>Tracheophyta</taxon>
        <taxon>Spermatophyta</taxon>
        <taxon>Magnoliopsida</taxon>
        <taxon>eudicotyledons</taxon>
        <taxon>Gunneridae</taxon>
        <taxon>Pentapetalae</taxon>
        <taxon>asterids</taxon>
        <taxon>lamiids</taxon>
        <taxon>Lamiales</taxon>
        <taxon>Oleaceae</taxon>
        <taxon>Forsythieae</taxon>
        <taxon>Abeliophyllum</taxon>
    </lineage>
</organism>
<reference evidence="2" key="1">
    <citation type="submission" date="2024-07" db="EMBL/GenBank/DDBJ databases">
        <title>Two chromosome-level genome assemblies of Korean endemic species Abeliophyllum distichum and Forsythia ovata (Oleaceae).</title>
        <authorList>
            <person name="Jang H."/>
        </authorList>
    </citation>
    <scope>NUCLEOTIDE SEQUENCE [LARGE SCALE GENOMIC DNA]</scope>
</reference>
<evidence type="ECO:0000313" key="2">
    <source>
        <dbReference type="Proteomes" id="UP001604336"/>
    </source>
</evidence>
<comment type="caution">
    <text evidence="1">The sequence shown here is derived from an EMBL/GenBank/DDBJ whole genome shotgun (WGS) entry which is preliminary data.</text>
</comment>
<dbReference type="Proteomes" id="UP001604336">
    <property type="component" value="Unassembled WGS sequence"/>
</dbReference>